<accession>A0ABD7KTC2</accession>
<evidence type="ECO:0008006" key="3">
    <source>
        <dbReference type="Google" id="ProtNLM"/>
    </source>
</evidence>
<name>A0ABD7KTC2_9ENTR</name>
<reference evidence="1 2" key="1">
    <citation type="submission" date="2016-03" db="EMBL/GenBank/DDBJ databases">
        <authorList>
            <consortium name="Pathogen Informatics"/>
        </authorList>
    </citation>
    <scope>NUCLEOTIDE SEQUENCE [LARGE SCALE GENOMIC DNA]</scope>
    <source>
        <strain evidence="2">e552</strain>
    </source>
</reference>
<organism evidence="1 2">
    <name type="scientific">Enterobacter hormaechei</name>
    <dbReference type="NCBI Taxonomy" id="158836"/>
    <lineage>
        <taxon>Bacteria</taxon>
        <taxon>Pseudomonadati</taxon>
        <taxon>Pseudomonadota</taxon>
        <taxon>Gammaproteobacteria</taxon>
        <taxon>Enterobacterales</taxon>
        <taxon>Enterobacteriaceae</taxon>
        <taxon>Enterobacter</taxon>
        <taxon>Enterobacter cloacae complex</taxon>
    </lineage>
</organism>
<dbReference type="Proteomes" id="UP000077295">
    <property type="component" value="Unassembled WGS sequence"/>
</dbReference>
<comment type="caution">
    <text evidence="1">The sequence shown here is derived from an EMBL/GenBank/DDBJ whole genome shotgun (WGS) entry which is preliminary data.</text>
</comment>
<evidence type="ECO:0000313" key="2">
    <source>
        <dbReference type="Proteomes" id="UP000077295"/>
    </source>
</evidence>
<dbReference type="AlphaFoldDB" id="A0ABD7KTC2"/>
<sequence length="140" mass="15533">MTIWRGALKSLLAPLTGKTWSCLRSQSKGPSRPGRTECYRARLSDTWRQISALLLLFLMPLLSGCAQQQKPPVEYRVIKQPVLNLPAELTSRIDVPDLPDNPSYGDSVSMNATLYGIVGQCNIDRAAIRKLQVTGKETHP</sequence>
<dbReference type="Pfam" id="PF23793">
    <property type="entry name" value="LysC"/>
    <property type="match status" value="1"/>
</dbReference>
<protein>
    <recommendedName>
        <fullName evidence="3">Rz1 lytic protein</fullName>
    </recommendedName>
</protein>
<evidence type="ECO:0000313" key="1">
    <source>
        <dbReference type="EMBL" id="SAD76851.1"/>
    </source>
</evidence>
<gene>
    <name evidence="1" type="ORF">SAMEA2273187_01029</name>
</gene>
<dbReference type="EMBL" id="FKEV01000002">
    <property type="protein sequence ID" value="SAD76851.1"/>
    <property type="molecule type" value="Genomic_DNA"/>
</dbReference>
<dbReference type="InterPro" id="IPR058979">
    <property type="entry name" value="LysC-like"/>
</dbReference>
<proteinExistence type="predicted"/>